<organism evidence="7 8">
    <name type="scientific">Microbacterium schleiferi</name>
    <dbReference type="NCBI Taxonomy" id="69362"/>
    <lineage>
        <taxon>Bacteria</taxon>
        <taxon>Bacillati</taxon>
        <taxon>Actinomycetota</taxon>
        <taxon>Actinomycetes</taxon>
        <taxon>Micrococcales</taxon>
        <taxon>Microbacteriaceae</taxon>
        <taxon>Microbacterium</taxon>
    </lineage>
</organism>
<feature type="transmembrane region" description="Helical" evidence="5">
    <location>
        <begin position="191"/>
        <end position="209"/>
    </location>
</feature>
<evidence type="ECO:0000256" key="1">
    <source>
        <dbReference type="ARBA" id="ARBA00004141"/>
    </source>
</evidence>
<accession>A0ABU7V9A6</accession>
<feature type="transmembrane region" description="Helical" evidence="5">
    <location>
        <begin position="45"/>
        <end position="63"/>
    </location>
</feature>
<feature type="transmembrane region" description="Helical" evidence="5">
    <location>
        <begin position="215"/>
        <end position="234"/>
    </location>
</feature>
<proteinExistence type="predicted"/>
<evidence type="ECO:0000313" key="7">
    <source>
        <dbReference type="EMBL" id="MEF2255683.1"/>
    </source>
</evidence>
<feature type="transmembrane region" description="Helical" evidence="5">
    <location>
        <begin position="316"/>
        <end position="337"/>
    </location>
</feature>
<dbReference type="Pfam" id="PF13515">
    <property type="entry name" value="FUSC_2"/>
    <property type="match status" value="1"/>
</dbReference>
<keyword evidence="2 5" id="KW-0812">Transmembrane</keyword>
<feature type="transmembrane region" description="Helical" evidence="5">
    <location>
        <begin position="284"/>
        <end position="304"/>
    </location>
</feature>
<feature type="transmembrane region" description="Helical" evidence="5">
    <location>
        <begin position="246"/>
        <end position="272"/>
    </location>
</feature>
<keyword evidence="4 5" id="KW-0472">Membrane</keyword>
<comment type="subcellular location">
    <subcellularLocation>
        <location evidence="1">Membrane</location>
        <topology evidence="1">Multi-pass membrane protein</topology>
    </subcellularLocation>
</comment>
<evidence type="ECO:0000256" key="3">
    <source>
        <dbReference type="ARBA" id="ARBA00022989"/>
    </source>
</evidence>
<dbReference type="EMBL" id="JAZHOV010000006">
    <property type="protein sequence ID" value="MEF2255683.1"/>
    <property type="molecule type" value="Genomic_DNA"/>
</dbReference>
<evidence type="ECO:0000313" key="8">
    <source>
        <dbReference type="Proteomes" id="UP001351900"/>
    </source>
</evidence>
<dbReference type="Proteomes" id="UP001351900">
    <property type="component" value="Unassembled WGS sequence"/>
</dbReference>
<evidence type="ECO:0000256" key="5">
    <source>
        <dbReference type="SAM" id="Phobius"/>
    </source>
</evidence>
<protein>
    <submittedName>
        <fullName evidence="7">FUSC family protein</fullName>
    </submittedName>
</protein>
<sequence>MRELWASLFRLDPLTVPALPRALRAALALGLPIAIAALLGQPHLGYSAAVGSFAALYGGALPARERAKAVPFIAAGLVLAAALGVGVGWSRPLTVIALAGVAIVAAALVYGFSVGPPGVMFFVLVYGMFAHIRAISTEIVALQSLGALAIGSVLTYVIAILPVFERRPDAPTRQLREVLPRSGWDDTARLLFERTVIVALVGSAAGLLVDPVRAYWIVAAGVTVVGISAARTAIVGRGIHRMIGTVLGAGLYLLLVLFPWQPLGIAVLLAVLQFGIELVVARNYALALVLITPLVLVLTGAAAGEFGSVAIAGERVVDTIVGSALAVAVSFVPLRAFRRAA</sequence>
<evidence type="ECO:0000256" key="2">
    <source>
        <dbReference type="ARBA" id="ARBA00022692"/>
    </source>
</evidence>
<feature type="transmembrane region" description="Helical" evidence="5">
    <location>
        <begin position="70"/>
        <end position="89"/>
    </location>
</feature>
<feature type="transmembrane region" description="Helical" evidence="5">
    <location>
        <begin position="21"/>
        <end position="39"/>
    </location>
</feature>
<reference evidence="7 8" key="1">
    <citation type="submission" date="2024-01" db="EMBL/GenBank/DDBJ databases">
        <title>the genome sequence of strain Microbacterium schleiferi NBRC 15075.</title>
        <authorList>
            <person name="Ding Y."/>
            <person name="Zhang G."/>
        </authorList>
    </citation>
    <scope>NUCLEOTIDE SEQUENCE [LARGE SCALE GENOMIC DNA]</scope>
    <source>
        <strain evidence="7 8">NBRC 15075</strain>
    </source>
</reference>
<feature type="domain" description="Integral membrane bound transporter" evidence="6">
    <location>
        <begin position="204"/>
        <end position="329"/>
    </location>
</feature>
<evidence type="ECO:0000256" key="4">
    <source>
        <dbReference type="ARBA" id="ARBA00023136"/>
    </source>
</evidence>
<comment type="caution">
    <text evidence="7">The sequence shown here is derived from an EMBL/GenBank/DDBJ whole genome shotgun (WGS) entry which is preliminary data.</text>
</comment>
<name>A0ABU7V9A6_9MICO</name>
<keyword evidence="8" id="KW-1185">Reference proteome</keyword>
<dbReference type="InterPro" id="IPR049453">
    <property type="entry name" value="Memb_transporter_dom"/>
</dbReference>
<keyword evidence="3 5" id="KW-1133">Transmembrane helix</keyword>
<dbReference type="RefSeq" id="WP_331791896.1">
    <property type="nucleotide sequence ID" value="NZ_BAAAUO010000001.1"/>
</dbReference>
<evidence type="ECO:0000259" key="6">
    <source>
        <dbReference type="Pfam" id="PF13515"/>
    </source>
</evidence>
<gene>
    <name evidence="7" type="ORF">V2V91_11155</name>
</gene>
<feature type="transmembrane region" description="Helical" evidence="5">
    <location>
        <begin position="142"/>
        <end position="164"/>
    </location>
</feature>